<dbReference type="Proteomes" id="UP001219525">
    <property type="component" value="Unassembled WGS sequence"/>
</dbReference>
<organism evidence="1 2">
    <name type="scientific">Mycena pura</name>
    <dbReference type="NCBI Taxonomy" id="153505"/>
    <lineage>
        <taxon>Eukaryota</taxon>
        <taxon>Fungi</taxon>
        <taxon>Dikarya</taxon>
        <taxon>Basidiomycota</taxon>
        <taxon>Agaricomycotina</taxon>
        <taxon>Agaricomycetes</taxon>
        <taxon>Agaricomycetidae</taxon>
        <taxon>Agaricales</taxon>
        <taxon>Marasmiineae</taxon>
        <taxon>Mycenaceae</taxon>
        <taxon>Mycena</taxon>
    </lineage>
</organism>
<gene>
    <name evidence="1" type="ORF">GGX14DRAFT_393313</name>
</gene>
<proteinExistence type="predicted"/>
<sequence>MPCGVISAAVDFTSKLDPHAWPGTCISLLYCNFTAGYPYASPSTVIGVLGAQVLPRILHPNWTLIHGLEHVYPLLYCNFTAGYPYASPSTVIGVLGAQVLPRILHPNWTLTYGLEHVYPLLYCNFTAGFIGVLGAQVLPRILHPNWTLTHGLEHCCHGFYIQIGPSHMAWNTYILCCIAISLPDCCCGFYTKLDPHTWPGTRISFAVLQFHCRICKNCDCTCAPRMYWGMRKGQMHPYSLPELTSGSEIAIQQRMYVFQVMREGAIRMVMLSTHIVQLLINAPMQHFQISISVLIVYCSGSDPRVNPAVPMPEWVWVETLTRWGYGFHGFGCAFEAFGAPSAKKVLLIT</sequence>
<reference evidence="1" key="1">
    <citation type="submission" date="2023-03" db="EMBL/GenBank/DDBJ databases">
        <title>Massive genome expansion in bonnet fungi (Mycena s.s.) driven by repeated elements and novel gene families across ecological guilds.</title>
        <authorList>
            <consortium name="Lawrence Berkeley National Laboratory"/>
            <person name="Harder C.B."/>
            <person name="Miyauchi S."/>
            <person name="Viragh M."/>
            <person name="Kuo A."/>
            <person name="Thoen E."/>
            <person name="Andreopoulos B."/>
            <person name="Lu D."/>
            <person name="Skrede I."/>
            <person name="Drula E."/>
            <person name="Henrissat B."/>
            <person name="Morin E."/>
            <person name="Kohler A."/>
            <person name="Barry K."/>
            <person name="LaButti K."/>
            <person name="Morin E."/>
            <person name="Salamov A."/>
            <person name="Lipzen A."/>
            <person name="Mereny Z."/>
            <person name="Hegedus B."/>
            <person name="Baldrian P."/>
            <person name="Stursova M."/>
            <person name="Weitz H."/>
            <person name="Taylor A."/>
            <person name="Grigoriev I.V."/>
            <person name="Nagy L.G."/>
            <person name="Martin F."/>
            <person name="Kauserud H."/>
        </authorList>
    </citation>
    <scope>NUCLEOTIDE SEQUENCE</scope>
    <source>
        <strain evidence="1">9144</strain>
    </source>
</reference>
<keyword evidence="2" id="KW-1185">Reference proteome</keyword>
<accession>A0AAD6YC90</accession>
<dbReference type="AlphaFoldDB" id="A0AAD6YC90"/>
<evidence type="ECO:0000313" key="1">
    <source>
        <dbReference type="EMBL" id="KAJ7213116.1"/>
    </source>
</evidence>
<evidence type="ECO:0000313" key="2">
    <source>
        <dbReference type="Proteomes" id="UP001219525"/>
    </source>
</evidence>
<dbReference type="EMBL" id="JARJCW010000022">
    <property type="protein sequence ID" value="KAJ7213116.1"/>
    <property type="molecule type" value="Genomic_DNA"/>
</dbReference>
<protein>
    <submittedName>
        <fullName evidence="1">Uncharacterized protein</fullName>
    </submittedName>
</protein>
<name>A0AAD6YC90_9AGAR</name>
<comment type="caution">
    <text evidence="1">The sequence shown here is derived from an EMBL/GenBank/DDBJ whole genome shotgun (WGS) entry which is preliminary data.</text>
</comment>